<keyword evidence="3" id="KW-1185">Reference proteome</keyword>
<reference evidence="3" key="2">
    <citation type="journal article" date="2017" name="Nat. Plants">
        <title>The Aegilops tauschii genome reveals multiple impacts of transposons.</title>
        <authorList>
            <person name="Zhao G."/>
            <person name="Zou C."/>
            <person name="Li K."/>
            <person name="Wang K."/>
            <person name="Li T."/>
            <person name="Gao L."/>
            <person name="Zhang X."/>
            <person name="Wang H."/>
            <person name="Yang Z."/>
            <person name="Liu X."/>
            <person name="Jiang W."/>
            <person name="Mao L."/>
            <person name="Kong X."/>
            <person name="Jiao Y."/>
            <person name="Jia J."/>
        </authorList>
    </citation>
    <scope>NUCLEOTIDE SEQUENCE [LARGE SCALE GENOMIC DNA]</scope>
    <source>
        <strain evidence="3">cv. AL8/78</strain>
    </source>
</reference>
<proteinExistence type="predicted"/>
<name>A0A453Q0A7_AEGTS</name>
<feature type="chain" id="PRO_5042372777" description="Knottin scorpion toxin-like domain-containing protein" evidence="1">
    <location>
        <begin position="23"/>
        <end position="83"/>
    </location>
</feature>
<dbReference type="PROSITE" id="PS01138">
    <property type="entry name" value="SCORP_SHORT_TOXIN"/>
    <property type="match status" value="1"/>
</dbReference>
<reference evidence="3" key="1">
    <citation type="journal article" date="2014" name="Science">
        <title>Ancient hybridizations among the ancestral genomes of bread wheat.</title>
        <authorList>
            <consortium name="International Wheat Genome Sequencing Consortium,"/>
            <person name="Marcussen T."/>
            <person name="Sandve S.R."/>
            <person name="Heier L."/>
            <person name="Spannagl M."/>
            <person name="Pfeifer M."/>
            <person name="Jakobsen K.S."/>
            <person name="Wulff B.B."/>
            <person name="Steuernagel B."/>
            <person name="Mayer K.F."/>
            <person name="Olsen O.A."/>
        </authorList>
    </citation>
    <scope>NUCLEOTIDE SEQUENCE [LARGE SCALE GENOMIC DNA]</scope>
    <source>
        <strain evidence="3">cv. AL8/78</strain>
    </source>
</reference>
<accession>A0A453Q0A7</accession>
<dbReference type="Gramene" id="AET6Gv20933200.26">
    <property type="protein sequence ID" value="AET6Gv20933200.26"/>
    <property type="gene ID" value="AET6Gv20933200"/>
</dbReference>
<organism evidence="2 3">
    <name type="scientific">Aegilops tauschii subsp. strangulata</name>
    <name type="common">Goatgrass</name>
    <dbReference type="NCBI Taxonomy" id="200361"/>
    <lineage>
        <taxon>Eukaryota</taxon>
        <taxon>Viridiplantae</taxon>
        <taxon>Streptophyta</taxon>
        <taxon>Embryophyta</taxon>
        <taxon>Tracheophyta</taxon>
        <taxon>Spermatophyta</taxon>
        <taxon>Magnoliopsida</taxon>
        <taxon>Liliopsida</taxon>
        <taxon>Poales</taxon>
        <taxon>Poaceae</taxon>
        <taxon>BOP clade</taxon>
        <taxon>Pooideae</taxon>
        <taxon>Triticodae</taxon>
        <taxon>Triticeae</taxon>
        <taxon>Triticinae</taxon>
        <taxon>Aegilops</taxon>
    </lineage>
</organism>
<evidence type="ECO:0008006" key="4">
    <source>
        <dbReference type="Google" id="ProtNLM"/>
    </source>
</evidence>
<feature type="signal peptide" evidence="1">
    <location>
        <begin position="1"/>
        <end position="22"/>
    </location>
</feature>
<evidence type="ECO:0000256" key="1">
    <source>
        <dbReference type="SAM" id="SignalP"/>
    </source>
</evidence>
<reference evidence="2" key="4">
    <citation type="submission" date="2019-03" db="UniProtKB">
        <authorList>
            <consortium name="EnsemblPlants"/>
        </authorList>
    </citation>
    <scope>IDENTIFICATION</scope>
</reference>
<sequence length="83" mass="9100">MRATQVLFLALALLMLASDVVTEASMDDSVKILRCAATNIPSPQPCDNFTCELACFNLIKLPKQGKCTDFQCKCMICEDTPPL</sequence>
<keyword evidence="1" id="KW-0732">Signal</keyword>
<reference evidence="2" key="5">
    <citation type="journal article" date="2021" name="G3 (Bethesda)">
        <title>Aegilops tauschii genome assembly Aet v5.0 features greater sequence contiguity and improved annotation.</title>
        <authorList>
            <person name="Wang L."/>
            <person name="Zhu T."/>
            <person name="Rodriguez J.C."/>
            <person name="Deal K.R."/>
            <person name="Dubcovsky J."/>
            <person name="McGuire P.E."/>
            <person name="Lux T."/>
            <person name="Spannagl M."/>
            <person name="Mayer K.F.X."/>
            <person name="Baldrich P."/>
            <person name="Meyers B.C."/>
            <person name="Huo N."/>
            <person name="Gu Y.Q."/>
            <person name="Zhou H."/>
            <person name="Devos K.M."/>
            <person name="Bennetzen J.L."/>
            <person name="Unver T."/>
            <person name="Budak H."/>
            <person name="Gulick P.J."/>
            <person name="Galiba G."/>
            <person name="Kalapos B."/>
            <person name="Nelson D.R."/>
            <person name="Li P."/>
            <person name="You F.M."/>
            <person name="Luo M.C."/>
            <person name="Dvorak J."/>
        </authorList>
    </citation>
    <scope>NUCLEOTIDE SEQUENCE [LARGE SCALE GENOMIC DNA]</scope>
    <source>
        <strain evidence="2">cv. AL8/78</strain>
    </source>
</reference>
<evidence type="ECO:0000313" key="2">
    <source>
        <dbReference type="EnsemblPlants" id="AET6Gv20933200.26"/>
    </source>
</evidence>
<reference evidence="2" key="3">
    <citation type="journal article" date="2017" name="Nature">
        <title>Genome sequence of the progenitor of the wheat D genome Aegilops tauschii.</title>
        <authorList>
            <person name="Luo M.C."/>
            <person name="Gu Y.Q."/>
            <person name="Puiu D."/>
            <person name="Wang H."/>
            <person name="Twardziok S.O."/>
            <person name="Deal K.R."/>
            <person name="Huo N."/>
            <person name="Zhu T."/>
            <person name="Wang L."/>
            <person name="Wang Y."/>
            <person name="McGuire P.E."/>
            <person name="Liu S."/>
            <person name="Long H."/>
            <person name="Ramasamy R.K."/>
            <person name="Rodriguez J.C."/>
            <person name="Van S.L."/>
            <person name="Yuan L."/>
            <person name="Wang Z."/>
            <person name="Xia Z."/>
            <person name="Xiao L."/>
            <person name="Anderson O.D."/>
            <person name="Ouyang S."/>
            <person name="Liang Y."/>
            <person name="Zimin A.V."/>
            <person name="Pertea G."/>
            <person name="Qi P."/>
            <person name="Bennetzen J.L."/>
            <person name="Dai X."/>
            <person name="Dawson M.W."/>
            <person name="Muller H.G."/>
            <person name="Kugler K."/>
            <person name="Rivarola-Duarte L."/>
            <person name="Spannagl M."/>
            <person name="Mayer K.F.X."/>
            <person name="Lu F.H."/>
            <person name="Bevan M.W."/>
            <person name="Leroy P."/>
            <person name="Li P."/>
            <person name="You F.M."/>
            <person name="Sun Q."/>
            <person name="Liu Z."/>
            <person name="Lyons E."/>
            <person name="Wicker T."/>
            <person name="Salzberg S.L."/>
            <person name="Devos K.M."/>
            <person name="Dvorak J."/>
        </authorList>
    </citation>
    <scope>NUCLEOTIDE SEQUENCE [LARGE SCALE GENOMIC DNA]</scope>
    <source>
        <strain evidence="2">cv. AL8/78</strain>
    </source>
</reference>
<dbReference type="Gramene" id="AET6Gv20933200.25">
    <property type="protein sequence ID" value="AET6Gv20933200.25"/>
    <property type="gene ID" value="AET6Gv20933200"/>
</dbReference>
<dbReference type="Proteomes" id="UP000015105">
    <property type="component" value="Chromosome 6D"/>
</dbReference>
<protein>
    <recommendedName>
        <fullName evidence="4">Knottin scorpion toxin-like domain-containing protein</fullName>
    </recommendedName>
</protein>
<evidence type="ECO:0000313" key="3">
    <source>
        <dbReference type="Proteomes" id="UP000015105"/>
    </source>
</evidence>
<dbReference type="EnsemblPlants" id="AET6Gv20933200.25">
    <property type="protein sequence ID" value="AET6Gv20933200.25"/>
    <property type="gene ID" value="AET6Gv20933200"/>
</dbReference>
<dbReference type="AlphaFoldDB" id="A0A453Q0A7"/>
<dbReference type="EnsemblPlants" id="AET6Gv20933200.26">
    <property type="protein sequence ID" value="AET6Gv20933200.26"/>
    <property type="gene ID" value="AET6Gv20933200"/>
</dbReference>